<name>A0A9N8WLJ1_9GLOM</name>
<evidence type="ECO:0000313" key="2">
    <source>
        <dbReference type="Proteomes" id="UP000789342"/>
    </source>
</evidence>
<keyword evidence="2" id="KW-1185">Reference proteome</keyword>
<comment type="caution">
    <text evidence="1">The sequence shown here is derived from an EMBL/GenBank/DDBJ whole genome shotgun (WGS) entry which is preliminary data.</text>
</comment>
<accession>A0A9N8WLJ1</accession>
<gene>
    <name evidence="1" type="ORF">AMORRO_LOCUS2789</name>
</gene>
<proteinExistence type="predicted"/>
<dbReference type="EMBL" id="CAJVPV010001248">
    <property type="protein sequence ID" value="CAG8491288.1"/>
    <property type="molecule type" value="Genomic_DNA"/>
</dbReference>
<dbReference type="AlphaFoldDB" id="A0A9N8WLJ1"/>
<reference evidence="1" key="1">
    <citation type="submission" date="2021-06" db="EMBL/GenBank/DDBJ databases">
        <authorList>
            <person name="Kallberg Y."/>
            <person name="Tangrot J."/>
            <person name="Rosling A."/>
        </authorList>
    </citation>
    <scope>NUCLEOTIDE SEQUENCE</scope>
    <source>
        <strain evidence="1">CL551</strain>
    </source>
</reference>
<sequence>MPQDTQDTTAQETSAQEITKKLEAFHIDPPIIISNLPEMWNPFIYRMRNNLRWLLKYLISSEVTLSRILDKSMFDGHKKD</sequence>
<dbReference type="Proteomes" id="UP000789342">
    <property type="component" value="Unassembled WGS sequence"/>
</dbReference>
<evidence type="ECO:0000313" key="1">
    <source>
        <dbReference type="EMBL" id="CAG8491288.1"/>
    </source>
</evidence>
<organism evidence="1 2">
    <name type="scientific">Acaulospora morrowiae</name>
    <dbReference type="NCBI Taxonomy" id="94023"/>
    <lineage>
        <taxon>Eukaryota</taxon>
        <taxon>Fungi</taxon>
        <taxon>Fungi incertae sedis</taxon>
        <taxon>Mucoromycota</taxon>
        <taxon>Glomeromycotina</taxon>
        <taxon>Glomeromycetes</taxon>
        <taxon>Diversisporales</taxon>
        <taxon>Acaulosporaceae</taxon>
        <taxon>Acaulospora</taxon>
    </lineage>
</organism>
<protein>
    <submittedName>
        <fullName evidence="1">4628_t:CDS:1</fullName>
    </submittedName>
</protein>